<evidence type="ECO:0000259" key="7">
    <source>
        <dbReference type="SMART" id="SM00481"/>
    </source>
</evidence>
<evidence type="ECO:0000256" key="1">
    <source>
        <dbReference type="ARBA" id="ARBA00003452"/>
    </source>
</evidence>
<dbReference type="InterPro" id="IPR004805">
    <property type="entry name" value="DnaE2/DnaE/PolC"/>
</dbReference>
<dbReference type="InterPro" id="IPR004013">
    <property type="entry name" value="PHP_dom"/>
</dbReference>
<protein>
    <submittedName>
        <fullName evidence="8">DNA polymerase III alpha subunit</fullName>
    </submittedName>
</protein>
<dbReference type="Pfam" id="PF11490">
    <property type="entry name" value="DNA_pol3_a_NII"/>
    <property type="match status" value="1"/>
</dbReference>
<dbReference type="PANTHER" id="PTHR32294">
    <property type="entry name" value="DNA POLYMERASE III SUBUNIT ALPHA"/>
    <property type="match status" value="1"/>
</dbReference>
<proteinExistence type="predicted"/>
<comment type="caution">
    <text evidence="8">The sequence shown here is derived from an EMBL/GenBank/DDBJ whole genome shotgun (WGS) entry which is preliminary data.</text>
</comment>
<dbReference type="GO" id="GO:0006260">
    <property type="term" value="P:DNA replication"/>
    <property type="evidence" value="ECO:0007669"/>
    <property type="project" value="InterPro"/>
</dbReference>
<dbReference type="SUPFAM" id="SSF89550">
    <property type="entry name" value="PHP domain-like"/>
    <property type="match status" value="1"/>
</dbReference>
<dbReference type="InterPro" id="IPR006054">
    <property type="entry name" value="DnaQ"/>
</dbReference>
<dbReference type="Gene3D" id="3.30.420.10">
    <property type="entry name" value="Ribonuclease H-like superfamily/Ribonuclease H"/>
    <property type="match status" value="1"/>
</dbReference>
<dbReference type="InterPro" id="IPR016195">
    <property type="entry name" value="Pol/histidinol_Pase-like"/>
</dbReference>
<accession>W4QVF3</accession>
<evidence type="ECO:0000313" key="9">
    <source>
        <dbReference type="Proteomes" id="UP000018896"/>
    </source>
</evidence>
<dbReference type="SMART" id="SM00481">
    <property type="entry name" value="POLIIIAc"/>
    <property type="match status" value="1"/>
</dbReference>
<keyword evidence="4" id="KW-0269">Exonuclease</keyword>
<keyword evidence="9" id="KW-1185">Reference proteome</keyword>
<dbReference type="InterPro" id="IPR012340">
    <property type="entry name" value="NA-bd_OB-fold"/>
</dbReference>
<organism evidence="8 9">
    <name type="scientific">Halalkalibacter akibai (strain ATCC 43226 / DSM 21942 / CIP 109018 / JCM 9157 / 1139)</name>
    <name type="common">Bacillus akibai</name>
    <dbReference type="NCBI Taxonomy" id="1236973"/>
    <lineage>
        <taxon>Bacteria</taxon>
        <taxon>Bacillati</taxon>
        <taxon>Bacillota</taxon>
        <taxon>Bacilli</taxon>
        <taxon>Bacillales</taxon>
        <taxon>Bacillaceae</taxon>
        <taxon>Halalkalibacter</taxon>
    </lineage>
</organism>
<dbReference type="Pfam" id="PF02811">
    <property type="entry name" value="PHP"/>
    <property type="match status" value="1"/>
</dbReference>
<dbReference type="InterPro" id="IPR003141">
    <property type="entry name" value="Pol/His_phosphatase_N"/>
</dbReference>
<evidence type="ECO:0000313" key="8">
    <source>
        <dbReference type="EMBL" id="GAE36066.1"/>
    </source>
</evidence>
<gene>
    <name evidence="8" type="ORF">JCM9157_3212</name>
</gene>
<dbReference type="InterPro" id="IPR012337">
    <property type="entry name" value="RNaseH-like_sf"/>
</dbReference>
<keyword evidence="2" id="KW-0540">Nuclease</keyword>
<dbReference type="InterPro" id="IPR028112">
    <property type="entry name" value="DNA_PolC-type_N_I"/>
</dbReference>
<comment type="function">
    <text evidence="1">Required for replicative DNA synthesis. This DNA polymerase also exhibits 3' to 5' exonuclease activity.</text>
</comment>
<dbReference type="GO" id="GO:0003887">
    <property type="term" value="F:DNA-directed DNA polymerase activity"/>
    <property type="evidence" value="ECO:0007669"/>
    <property type="project" value="InterPro"/>
</dbReference>
<dbReference type="GO" id="GO:0008408">
    <property type="term" value="F:3'-5' exonuclease activity"/>
    <property type="evidence" value="ECO:0007669"/>
    <property type="project" value="InterPro"/>
</dbReference>
<dbReference type="InterPro" id="IPR013520">
    <property type="entry name" value="Ribonucl_H"/>
</dbReference>
<dbReference type="CDD" id="cd04484">
    <property type="entry name" value="polC_OBF"/>
    <property type="match status" value="1"/>
</dbReference>
<sequence length="511" mass="58186">MSQDEQLRKERLHLLLQQLQIPDQVVQAHFQEAMIRKLVISKEKRAWHFHIEVPVVLPVTIYELFSDRLRVTFEHIAAVSFSFHYQKNDLTESEWGEYWPLIISKLSMISSGIKELLSKQTPAFDGKRLVIQVRNETEAVALKRKLSEPFQDSLASLSLPLVKIDTDIRESKQEFEKFVEKRNEEDHSKVVEAILEKKKQEKQAEKDLSGKPLVIGYPIKDDPMPLEAIIDEERRVTVQGYVFNAETRELRSGRTLLTFKITDYTDSILVKMFSRDKEDIPLLQAIKKGMWVKVRGGIQNDTFVRDLVMIGNDVNQLTPDERKDTADESEKRVELHLHTTMSQMDGIVSAGKYVEQAAKWGHPAVAITDHGVVQAFPEAYSAGKKHGIKVLYGLEANVVDDGVPIAYNESHRLLMEDEFVVFDVETTGLSAVYNTIIELAAVKIKGGEIIDRFESFADPHEPLTNTIIELTGITDDMVRGQPEVSEVLRKFKDWAKDAILVAHNASLIWGS</sequence>
<dbReference type="PANTHER" id="PTHR32294:SF5">
    <property type="entry name" value="DNA POLYMERASE III POLC-TYPE"/>
    <property type="match status" value="1"/>
</dbReference>
<dbReference type="Gene3D" id="2.40.50.140">
    <property type="entry name" value="Nucleic acid-binding proteins"/>
    <property type="match status" value="1"/>
</dbReference>
<dbReference type="NCBIfam" id="TIGR00573">
    <property type="entry name" value="dnaq"/>
    <property type="match status" value="1"/>
</dbReference>
<dbReference type="Proteomes" id="UP000018896">
    <property type="component" value="Unassembled WGS sequence"/>
</dbReference>
<dbReference type="InterPro" id="IPR024754">
    <property type="entry name" value="DNA_PolC-like_N_II"/>
</dbReference>
<dbReference type="eggNOG" id="COG2176">
    <property type="taxonomic scope" value="Bacteria"/>
</dbReference>
<keyword evidence="3" id="KW-0378">Hydrolase</keyword>
<dbReference type="GO" id="GO:0003677">
    <property type="term" value="F:DNA binding"/>
    <property type="evidence" value="ECO:0007669"/>
    <property type="project" value="InterPro"/>
</dbReference>
<evidence type="ECO:0000259" key="6">
    <source>
        <dbReference type="SMART" id="SM00479"/>
    </source>
</evidence>
<evidence type="ECO:0000256" key="2">
    <source>
        <dbReference type="ARBA" id="ARBA00022722"/>
    </source>
</evidence>
<evidence type="ECO:0000256" key="4">
    <source>
        <dbReference type="ARBA" id="ARBA00022839"/>
    </source>
</evidence>
<dbReference type="Pfam" id="PF00929">
    <property type="entry name" value="RNase_T"/>
    <property type="match status" value="1"/>
</dbReference>
<feature type="domain" description="Exonuclease" evidence="6">
    <location>
        <begin position="418"/>
        <end position="511"/>
    </location>
</feature>
<reference evidence="8 9" key="1">
    <citation type="journal article" date="2014" name="Genome Announc.">
        <title>Draft Genome Sequences of Three Alkaliphilic Bacillus Strains, Bacillus wakoensis JCM 9140T, Bacillus akibai JCM 9157T, and Bacillus hemicellulosilyticus JCM 9152T.</title>
        <authorList>
            <person name="Yuki M."/>
            <person name="Oshima K."/>
            <person name="Suda W."/>
            <person name="Oshida Y."/>
            <person name="Kitamura K."/>
            <person name="Iida T."/>
            <person name="Hattori M."/>
            <person name="Ohkuma M."/>
        </authorList>
    </citation>
    <scope>NUCLEOTIDE SEQUENCE [LARGE SCALE GENOMIC DNA]</scope>
    <source>
        <strain evidence="8 9">JCM 9157</strain>
    </source>
</reference>
<dbReference type="EMBL" id="BAUV01000027">
    <property type="protein sequence ID" value="GAE36066.1"/>
    <property type="molecule type" value="Genomic_DNA"/>
</dbReference>
<dbReference type="SUPFAM" id="SSF53098">
    <property type="entry name" value="Ribonuclease H-like"/>
    <property type="match status" value="1"/>
</dbReference>
<dbReference type="Gene3D" id="3.20.20.140">
    <property type="entry name" value="Metal-dependent hydrolases"/>
    <property type="match status" value="1"/>
</dbReference>
<evidence type="ECO:0000256" key="3">
    <source>
        <dbReference type="ARBA" id="ARBA00022801"/>
    </source>
</evidence>
<feature type="domain" description="Polymerase/histidinol phosphatase N-terminal" evidence="7">
    <location>
        <begin position="333"/>
        <end position="400"/>
    </location>
</feature>
<dbReference type="SMART" id="SM00479">
    <property type="entry name" value="EXOIII"/>
    <property type="match status" value="1"/>
</dbReference>
<dbReference type="Pfam" id="PF14480">
    <property type="entry name" value="DNA_pol3_a_NI"/>
    <property type="match status" value="1"/>
</dbReference>
<dbReference type="SUPFAM" id="SSF50249">
    <property type="entry name" value="Nucleic acid-binding proteins"/>
    <property type="match status" value="1"/>
</dbReference>
<dbReference type="AlphaFoldDB" id="W4QVF3"/>
<evidence type="ECO:0000256" key="5">
    <source>
        <dbReference type="ARBA" id="ARBA00025611"/>
    </source>
</evidence>
<dbReference type="CDD" id="cd06127">
    <property type="entry name" value="DEDDh"/>
    <property type="match status" value="1"/>
</dbReference>
<comment type="function">
    <text evidence="5">DNA polymerase III is a complex, multichain enzyme responsible for most of the replicative synthesis in bacteria. This DNA polymerase also exhibits 3' to 5' exonuclease activity. The alpha chain is the DNA polymerase.</text>
</comment>
<name>W4QVF3_HALA3</name>
<dbReference type="Pfam" id="PF01336">
    <property type="entry name" value="tRNA_anti-codon"/>
    <property type="match status" value="1"/>
</dbReference>
<dbReference type="InterPro" id="IPR004365">
    <property type="entry name" value="NA-bd_OB_tRNA"/>
</dbReference>
<dbReference type="STRING" id="1236973.JCM9157_3212"/>
<dbReference type="InterPro" id="IPR036397">
    <property type="entry name" value="RNaseH_sf"/>
</dbReference>